<dbReference type="GO" id="GO:0004497">
    <property type="term" value="F:monooxygenase activity"/>
    <property type="evidence" value="ECO:0007669"/>
    <property type="project" value="UniProtKB-KW"/>
</dbReference>
<gene>
    <name evidence="8" type="ORF">TWF696_005685</name>
</gene>
<keyword evidence="6" id="KW-0472">Membrane</keyword>
<dbReference type="InterPro" id="IPR050493">
    <property type="entry name" value="FAD-dep_Monooxygenase_BioMet"/>
</dbReference>
<sequence>MAGLFHILIIGAGTSGLASAILLHRTLSALSIPFRISIFELRSGPATLGGAVNVTPNAVKLLDRLGVLKVLEQAGCSVKTIEIISSRSLKPLGDITFGDVDRYGANSLRIARKDLQAALLAEVERCGMQVSFSKKLDDIEQTPGHIEAIFTDGTRVTGDILIGCDGTHSAARSCIDPDRKPVYTGLSNTYSYVNPKDLSVLPIKDTSAIFECRVGSLLLTWSTPSRTEKLFWAAVMAIDAPEDLSKDGWRSMGDDVAKMKNRVKETYCSERDPQMGFFADLLEATEDDVFFYPVWKLDMSEKWYEGRCVLLGDAAHAMPPLAQGVGLALDDAVMLDRLVQKELEKHKDPSTGISDIKNVIWDDVWKKLVKIRIPRVRKDYDRAVGGFEGLKDKGWFAAMLKGWIVWLYLWLIGVKFDEAFKYDILKEPLD</sequence>
<keyword evidence="2" id="KW-0285">Flavoprotein</keyword>
<keyword evidence="6" id="KW-0812">Transmembrane</keyword>
<accession>A0AAV9UXA9</accession>
<dbReference type="AlphaFoldDB" id="A0AAV9UXA9"/>
<dbReference type="PANTHER" id="PTHR13789">
    <property type="entry name" value="MONOOXYGENASE"/>
    <property type="match status" value="1"/>
</dbReference>
<evidence type="ECO:0000256" key="5">
    <source>
        <dbReference type="ARBA" id="ARBA00023033"/>
    </source>
</evidence>
<feature type="domain" description="FAD-binding" evidence="7">
    <location>
        <begin position="7"/>
        <end position="341"/>
    </location>
</feature>
<comment type="caution">
    <text evidence="8">The sequence shown here is derived from an EMBL/GenBank/DDBJ whole genome shotgun (WGS) entry which is preliminary data.</text>
</comment>
<keyword evidence="4" id="KW-0560">Oxidoreductase</keyword>
<dbReference type="InterPro" id="IPR036188">
    <property type="entry name" value="FAD/NAD-bd_sf"/>
</dbReference>
<feature type="transmembrane region" description="Helical" evidence="6">
    <location>
        <begin position="394"/>
        <end position="412"/>
    </location>
</feature>
<keyword evidence="6" id="KW-1133">Transmembrane helix</keyword>
<dbReference type="EMBL" id="JAVHNQ010000004">
    <property type="protein sequence ID" value="KAK6349398.1"/>
    <property type="molecule type" value="Genomic_DNA"/>
</dbReference>
<dbReference type="InterPro" id="IPR002938">
    <property type="entry name" value="FAD-bd"/>
</dbReference>
<dbReference type="PRINTS" id="PR00420">
    <property type="entry name" value="RNGMNOXGNASE"/>
</dbReference>
<keyword evidence="3" id="KW-0274">FAD</keyword>
<evidence type="ECO:0000256" key="2">
    <source>
        <dbReference type="ARBA" id="ARBA00022630"/>
    </source>
</evidence>
<dbReference type="GO" id="GO:0071949">
    <property type="term" value="F:FAD binding"/>
    <property type="evidence" value="ECO:0007669"/>
    <property type="project" value="InterPro"/>
</dbReference>
<comment type="similarity">
    <text evidence="1">Belongs to the paxM FAD-dependent monooxygenase family.</text>
</comment>
<proteinExistence type="inferred from homology"/>
<reference evidence="8 9" key="1">
    <citation type="submission" date="2019-10" db="EMBL/GenBank/DDBJ databases">
        <authorList>
            <person name="Palmer J.M."/>
        </authorList>
    </citation>
    <scope>NUCLEOTIDE SEQUENCE [LARGE SCALE GENOMIC DNA]</scope>
    <source>
        <strain evidence="8 9">TWF696</strain>
    </source>
</reference>
<dbReference type="SUPFAM" id="SSF51905">
    <property type="entry name" value="FAD/NAD(P)-binding domain"/>
    <property type="match status" value="1"/>
</dbReference>
<evidence type="ECO:0000259" key="7">
    <source>
        <dbReference type="Pfam" id="PF01494"/>
    </source>
</evidence>
<dbReference type="Gene3D" id="3.50.50.60">
    <property type="entry name" value="FAD/NAD(P)-binding domain"/>
    <property type="match status" value="1"/>
</dbReference>
<dbReference type="Pfam" id="PF01494">
    <property type="entry name" value="FAD_binding_3"/>
    <property type="match status" value="1"/>
</dbReference>
<keyword evidence="9" id="KW-1185">Reference proteome</keyword>
<dbReference type="Proteomes" id="UP001375240">
    <property type="component" value="Unassembled WGS sequence"/>
</dbReference>
<organism evidence="8 9">
    <name type="scientific">Orbilia brochopaga</name>
    <dbReference type="NCBI Taxonomy" id="3140254"/>
    <lineage>
        <taxon>Eukaryota</taxon>
        <taxon>Fungi</taxon>
        <taxon>Dikarya</taxon>
        <taxon>Ascomycota</taxon>
        <taxon>Pezizomycotina</taxon>
        <taxon>Orbiliomycetes</taxon>
        <taxon>Orbiliales</taxon>
        <taxon>Orbiliaceae</taxon>
        <taxon>Orbilia</taxon>
    </lineage>
</organism>
<evidence type="ECO:0000256" key="4">
    <source>
        <dbReference type="ARBA" id="ARBA00023002"/>
    </source>
</evidence>
<evidence type="ECO:0000313" key="8">
    <source>
        <dbReference type="EMBL" id="KAK6349398.1"/>
    </source>
</evidence>
<name>A0AAV9UXA9_9PEZI</name>
<protein>
    <recommendedName>
        <fullName evidence="7">FAD-binding domain-containing protein</fullName>
    </recommendedName>
</protein>
<keyword evidence="5" id="KW-0503">Monooxygenase</keyword>
<evidence type="ECO:0000256" key="1">
    <source>
        <dbReference type="ARBA" id="ARBA00007992"/>
    </source>
</evidence>
<evidence type="ECO:0000256" key="3">
    <source>
        <dbReference type="ARBA" id="ARBA00022827"/>
    </source>
</evidence>
<evidence type="ECO:0000313" key="9">
    <source>
        <dbReference type="Proteomes" id="UP001375240"/>
    </source>
</evidence>
<dbReference type="PANTHER" id="PTHR13789:SF309">
    <property type="entry name" value="PUTATIVE (AFU_ORTHOLOGUE AFUA_6G14510)-RELATED"/>
    <property type="match status" value="1"/>
</dbReference>
<evidence type="ECO:0000256" key="6">
    <source>
        <dbReference type="SAM" id="Phobius"/>
    </source>
</evidence>